<keyword evidence="2" id="KW-1133">Transmembrane helix</keyword>
<keyword evidence="2" id="KW-0472">Membrane</keyword>
<accession>A0ABW4TTM3</accession>
<feature type="compositionally biased region" description="Low complexity" evidence="1">
    <location>
        <begin position="288"/>
        <end position="302"/>
    </location>
</feature>
<evidence type="ECO:0000313" key="4">
    <source>
        <dbReference type="Proteomes" id="UP001597400"/>
    </source>
</evidence>
<name>A0ABW4TTM3_9SPHN</name>
<evidence type="ECO:0000313" key="3">
    <source>
        <dbReference type="EMBL" id="MFD1949281.1"/>
    </source>
</evidence>
<organism evidence="3 4">
    <name type="scientific">Sphingomonas arantia</name>
    <dbReference type="NCBI Taxonomy" id="1460676"/>
    <lineage>
        <taxon>Bacteria</taxon>
        <taxon>Pseudomonadati</taxon>
        <taxon>Pseudomonadota</taxon>
        <taxon>Alphaproteobacteria</taxon>
        <taxon>Sphingomonadales</taxon>
        <taxon>Sphingomonadaceae</taxon>
        <taxon>Sphingomonas</taxon>
    </lineage>
</organism>
<gene>
    <name evidence="3" type="ORF">ACFSGX_00695</name>
</gene>
<comment type="caution">
    <text evidence="3">The sequence shown here is derived from an EMBL/GenBank/DDBJ whole genome shotgun (WGS) entry which is preliminary data.</text>
</comment>
<sequence>MNDDWDQPAPETRRSRTWLWVLLTLLVTLVVGAVLAVYVLQRSQPARRLTGLEPAVAANPVVIHDAPVPRSVTQAAAATTDLVRRVERTEQGIAQLAERTTESSSNAERAEGLLVAFAARRALDRGAQLGYIEGLLRERFGGGQPQAVATILSASRQPVTLEELQTGLDEIAPTLLARGTDDNWWQGVRRELAGLVVVRRASVPSIAPVDRLTRARRQLESGHVDTALAEIARLPGRALAGAWIVKARRYVSARRALDIVETAALLAPHRPIIPAAIVPPAAPIVAGSEPTAPADAAVATDTDQSEPN</sequence>
<proteinExistence type="predicted"/>
<feature type="transmembrane region" description="Helical" evidence="2">
    <location>
        <begin position="20"/>
        <end position="40"/>
    </location>
</feature>
<dbReference type="RefSeq" id="WP_380928184.1">
    <property type="nucleotide sequence ID" value="NZ_JBHUGS010000001.1"/>
</dbReference>
<dbReference type="EMBL" id="JBHUGS010000001">
    <property type="protein sequence ID" value="MFD1949281.1"/>
    <property type="molecule type" value="Genomic_DNA"/>
</dbReference>
<feature type="region of interest" description="Disordered" evidence="1">
    <location>
        <begin position="288"/>
        <end position="308"/>
    </location>
</feature>
<keyword evidence="4" id="KW-1185">Reference proteome</keyword>
<evidence type="ECO:0000256" key="1">
    <source>
        <dbReference type="SAM" id="MobiDB-lite"/>
    </source>
</evidence>
<keyword evidence="2" id="KW-0812">Transmembrane</keyword>
<reference evidence="4" key="1">
    <citation type="journal article" date="2019" name="Int. J. Syst. Evol. Microbiol.">
        <title>The Global Catalogue of Microorganisms (GCM) 10K type strain sequencing project: providing services to taxonomists for standard genome sequencing and annotation.</title>
        <authorList>
            <consortium name="The Broad Institute Genomics Platform"/>
            <consortium name="The Broad Institute Genome Sequencing Center for Infectious Disease"/>
            <person name="Wu L."/>
            <person name="Ma J."/>
        </authorList>
    </citation>
    <scope>NUCLEOTIDE SEQUENCE [LARGE SCALE GENOMIC DNA]</scope>
    <source>
        <strain evidence="4">CGMCC 1.12702</strain>
    </source>
</reference>
<protein>
    <submittedName>
        <fullName evidence="3">Uncharacterized protein</fullName>
    </submittedName>
</protein>
<evidence type="ECO:0000256" key="2">
    <source>
        <dbReference type="SAM" id="Phobius"/>
    </source>
</evidence>
<dbReference type="Proteomes" id="UP001597400">
    <property type="component" value="Unassembled WGS sequence"/>
</dbReference>